<protein>
    <submittedName>
        <fullName evidence="6">Putative regulator of catechol degradation</fullName>
    </submittedName>
</protein>
<dbReference type="PANTHER" id="PTHR30346">
    <property type="entry name" value="TRANSCRIPTIONAL DUAL REGULATOR HCAR-RELATED"/>
    <property type="match status" value="1"/>
</dbReference>
<dbReference type="GO" id="GO:0032993">
    <property type="term" value="C:protein-DNA complex"/>
    <property type="evidence" value="ECO:0007669"/>
    <property type="project" value="TreeGrafter"/>
</dbReference>
<dbReference type="EMBL" id="AF042281">
    <property type="protein sequence ID" value="AAG42034.1"/>
    <property type="molecule type" value="Genomic_DNA"/>
</dbReference>
<dbReference type="GO" id="GO:0003677">
    <property type="term" value="F:DNA binding"/>
    <property type="evidence" value="ECO:0007669"/>
    <property type="project" value="UniProtKB-KW"/>
</dbReference>
<dbReference type="FunFam" id="1.10.10.10:FF:000001">
    <property type="entry name" value="LysR family transcriptional regulator"/>
    <property type="match status" value="1"/>
</dbReference>
<dbReference type="InterPro" id="IPR000847">
    <property type="entry name" value="LysR_HTH_N"/>
</dbReference>
<dbReference type="AlphaFoldDB" id="Q9EV43"/>
<dbReference type="InterPro" id="IPR036390">
    <property type="entry name" value="WH_DNA-bd_sf"/>
</dbReference>
<dbReference type="Gene3D" id="3.40.190.10">
    <property type="entry name" value="Periplasmic binding protein-like II"/>
    <property type="match status" value="2"/>
</dbReference>
<name>Q9EV43_CUPNE</name>
<evidence type="ECO:0000256" key="2">
    <source>
        <dbReference type="ARBA" id="ARBA00023015"/>
    </source>
</evidence>
<keyword evidence="2" id="KW-0805">Transcription regulation</keyword>
<evidence type="ECO:0000256" key="1">
    <source>
        <dbReference type="ARBA" id="ARBA00009437"/>
    </source>
</evidence>
<dbReference type="Pfam" id="PF00126">
    <property type="entry name" value="HTH_1"/>
    <property type="match status" value="1"/>
</dbReference>
<dbReference type="Gene3D" id="1.10.10.10">
    <property type="entry name" value="Winged helix-like DNA-binding domain superfamily/Winged helix DNA-binding domain"/>
    <property type="match status" value="1"/>
</dbReference>
<comment type="similarity">
    <text evidence="1">Belongs to the LysR transcriptional regulatory family.</text>
</comment>
<sequence length="330" mass="37780">MEHSQRQFWQSNTDLVSHRYSGGIVLELRHLRYFVAVAEERNFTRAAERLHIAQPPLSRQIQQLEDDLGVQLFERHSRPLKLTDTGRFFYTHALQLLAQTAELQAMTKRVGKIEHKMSVGFVGSTLYGMLPRIIRRFRQMHADLELSLHEMSTMDQIKALKEGRIDVGFGRIRHEDPSVRRVVLREERMIVALPVGHPLADAKPELALHDLVGEPLIIFPKAPRPSFADQVLAAFHDRALKPRRLHEVRELQIALGLVAMGEGISVVPSSVYGLKRGDVTYKELDDPKLVSPIIMSTRMLDESADLRSLRDMIYQLYEDEGMAYLPPPKE</sequence>
<dbReference type="InterPro" id="IPR005119">
    <property type="entry name" value="LysR_subst-bd"/>
</dbReference>
<reference evidence="6" key="1">
    <citation type="submission" date="1998-01" db="EMBL/GenBank/DDBJ databases">
        <title>Characterization of gene clusters coding for enzymes of catechol catabolism in Ralstonia eutropha 335: catA, R, B, C1, and D1.</title>
        <authorList>
            <person name="Hinner I.-S."/>
            <person name="Lohmann M."/>
            <person name="Schloemann M."/>
        </authorList>
    </citation>
    <scope>NUCLEOTIDE SEQUENCE</scope>
    <source>
        <strain evidence="6">335T</strain>
    </source>
</reference>
<keyword evidence="3" id="KW-0238">DNA-binding</keyword>
<dbReference type="PRINTS" id="PR00039">
    <property type="entry name" value="HTHLYSR"/>
</dbReference>
<dbReference type="InterPro" id="IPR036388">
    <property type="entry name" value="WH-like_DNA-bd_sf"/>
</dbReference>
<accession>Q9EV43</accession>
<evidence type="ECO:0000256" key="3">
    <source>
        <dbReference type="ARBA" id="ARBA00023125"/>
    </source>
</evidence>
<evidence type="ECO:0000256" key="4">
    <source>
        <dbReference type="ARBA" id="ARBA00023163"/>
    </source>
</evidence>
<dbReference type="PROSITE" id="PS50931">
    <property type="entry name" value="HTH_LYSR"/>
    <property type="match status" value="1"/>
</dbReference>
<dbReference type="SUPFAM" id="SSF46785">
    <property type="entry name" value="Winged helix' DNA-binding domain"/>
    <property type="match status" value="1"/>
</dbReference>
<gene>
    <name evidence="6" type="primary">catR</name>
</gene>
<evidence type="ECO:0000313" key="6">
    <source>
        <dbReference type="EMBL" id="AAG42034.1"/>
    </source>
</evidence>
<evidence type="ECO:0000259" key="5">
    <source>
        <dbReference type="PROSITE" id="PS50931"/>
    </source>
</evidence>
<dbReference type="GO" id="GO:0003700">
    <property type="term" value="F:DNA-binding transcription factor activity"/>
    <property type="evidence" value="ECO:0007669"/>
    <property type="project" value="InterPro"/>
</dbReference>
<keyword evidence="4" id="KW-0804">Transcription</keyword>
<dbReference type="CDD" id="cd08445">
    <property type="entry name" value="PBP2_BenM_CatM_CatR"/>
    <property type="match status" value="1"/>
</dbReference>
<dbReference type="Pfam" id="PF03466">
    <property type="entry name" value="LysR_substrate"/>
    <property type="match status" value="1"/>
</dbReference>
<dbReference type="SUPFAM" id="SSF53850">
    <property type="entry name" value="Periplasmic binding protein-like II"/>
    <property type="match status" value="1"/>
</dbReference>
<organism evidence="6">
    <name type="scientific">Cupriavidus necator</name>
    <name type="common">Alcaligenes eutrophus</name>
    <name type="synonym">Ralstonia eutropha</name>
    <dbReference type="NCBI Taxonomy" id="106590"/>
    <lineage>
        <taxon>Bacteria</taxon>
        <taxon>Pseudomonadati</taxon>
        <taxon>Pseudomonadota</taxon>
        <taxon>Betaproteobacteria</taxon>
        <taxon>Burkholderiales</taxon>
        <taxon>Burkholderiaceae</taxon>
        <taxon>Cupriavidus</taxon>
    </lineage>
</organism>
<proteinExistence type="inferred from homology"/>
<feature type="domain" description="HTH lysR-type" evidence="5">
    <location>
        <begin position="26"/>
        <end position="83"/>
    </location>
</feature>
<dbReference type="PANTHER" id="PTHR30346:SF17">
    <property type="entry name" value="LYSR FAMILY TRANSCRIPTIONAL REGULATOR"/>
    <property type="match status" value="1"/>
</dbReference>